<reference evidence="1" key="1">
    <citation type="submission" date="2014-01" db="EMBL/GenBank/DDBJ databases">
        <authorList>
            <person name="Brown-Elliot B."/>
            <person name="Wallace R."/>
            <person name="Lenaerts A."/>
            <person name="Ordway D."/>
            <person name="DeGroote M.A."/>
            <person name="Parker T."/>
            <person name="Sizemore C."/>
            <person name="Tallon L.J."/>
            <person name="Sadzewicz L.K."/>
            <person name="Sengamalay N."/>
            <person name="Fraser C.M."/>
            <person name="Hine E."/>
            <person name="Shefchek K.A."/>
            <person name="Das S.P."/>
            <person name="Tettelin H."/>
        </authorList>
    </citation>
    <scope>NUCLEOTIDE SEQUENCE [LARGE SCALE GENOMIC DNA]</scope>
    <source>
        <strain evidence="1">4042</strain>
    </source>
</reference>
<name>X7YP46_MYCXE</name>
<evidence type="ECO:0000313" key="1">
    <source>
        <dbReference type="EMBL" id="EUA08864.1"/>
    </source>
</evidence>
<organism evidence="1">
    <name type="scientific">Mycobacterium xenopi 4042</name>
    <dbReference type="NCBI Taxonomy" id="1299334"/>
    <lineage>
        <taxon>Bacteria</taxon>
        <taxon>Bacillati</taxon>
        <taxon>Actinomycetota</taxon>
        <taxon>Actinomycetes</taxon>
        <taxon>Mycobacteriales</taxon>
        <taxon>Mycobacteriaceae</taxon>
        <taxon>Mycobacterium</taxon>
    </lineage>
</organism>
<dbReference type="AlphaFoldDB" id="X7YP46"/>
<dbReference type="EMBL" id="JAOB01000090">
    <property type="protein sequence ID" value="EUA08864.1"/>
    <property type="molecule type" value="Genomic_DNA"/>
</dbReference>
<comment type="caution">
    <text evidence="1">The sequence shown here is derived from an EMBL/GenBank/DDBJ whole genome shotgun (WGS) entry which is preliminary data.</text>
</comment>
<sequence length="42" mass="4652">MACPKRYRQFTDTMAGIKLTRSSCWCIIGRASTSLGEAATRI</sequence>
<protein>
    <submittedName>
        <fullName evidence="1">Uncharacterized protein</fullName>
    </submittedName>
</protein>
<proteinExistence type="predicted"/>
<accession>X7YP46</accession>
<gene>
    <name evidence="1" type="ORF">I553_9921</name>
</gene>